<dbReference type="Pfam" id="PF13530">
    <property type="entry name" value="SCP2_2"/>
    <property type="match status" value="1"/>
</dbReference>
<dbReference type="PANTHER" id="PTHR37817:SF1">
    <property type="entry name" value="N-ACETYLTRANSFERASE EIS"/>
    <property type="match status" value="1"/>
</dbReference>
<dbReference type="Pfam" id="PF13527">
    <property type="entry name" value="Acetyltransf_9"/>
    <property type="match status" value="1"/>
</dbReference>
<dbReference type="SUPFAM" id="SSF55718">
    <property type="entry name" value="SCP-like"/>
    <property type="match status" value="1"/>
</dbReference>
<dbReference type="SUPFAM" id="SSF55729">
    <property type="entry name" value="Acyl-CoA N-acyltransferases (Nat)"/>
    <property type="match status" value="1"/>
</dbReference>
<dbReference type="PATRIC" id="fig|1132509.6.peg.1236"/>
<protein>
    <submittedName>
        <fullName evidence="2">Acetyltransferase</fullName>
    </submittedName>
</protein>
<dbReference type="Gene3D" id="3.40.630.30">
    <property type="match status" value="2"/>
</dbReference>
<dbReference type="OrthoDB" id="212302at2157"/>
<evidence type="ECO:0000313" key="2">
    <source>
        <dbReference type="EMBL" id="EMA39959.1"/>
    </source>
</evidence>
<dbReference type="InterPro" id="IPR041380">
    <property type="entry name" value="Acetyltransf_17"/>
</dbReference>
<keyword evidence="3" id="KW-1185">Reference proteome</keyword>
<comment type="caution">
    <text evidence="2">The sequence shown here is derived from an EMBL/GenBank/DDBJ whole genome shotgun (WGS) entry which is preliminary data.</text>
</comment>
<keyword evidence="2" id="KW-0808">Transferase</keyword>
<organism evidence="2 3">
    <name type="scientific">Halococcus hamelinensis 100A6</name>
    <dbReference type="NCBI Taxonomy" id="1132509"/>
    <lineage>
        <taxon>Archaea</taxon>
        <taxon>Methanobacteriati</taxon>
        <taxon>Methanobacteriota</taxon>
        <taxon>Stenosarchaea group</taxon>
        <taxon>Halobacteria</taxon>
        <taxon>Halobacteriales</taxon>
        <taxon>Halococcaceae</taxon>
        <taxon>Halococcus</taxon>
    </lineage>
</organism>
<dbReference type="EMBL" id="AOMB01000014">
    <property type="protein sequence ID" value="EMA39959.1"/>
    <property type="molecule type" value="Genomic_DNA"/>
</dbReference>
<evidence type="ECO:0000313" key="3">
    <source>
        <dbReference type="Proteomes" id="UP000011566"/>
    </source>
</evidence>
<dbReference type="eggNOG" id="arCOG10664">
    <property type="taxonomic scope" value="Archaea"/>
</dbReference>
<dbReference type="InterPro" id="IPR051554">
    <property type="entry name" value="Acetyltransferase_Eis"/>
</dbReference>
<feature type="domain" description="N-acetyltransferase" evidence="1">
    <location>
        <begin position="2"/>
        <end position="149"/>
    </location>
</feature>
<dbReference type="InterPro" id="IPR016181">
    <property type="entry name" value="Acyl_CoA_acyltransferase"/>
</dbReference>
<gene>
    <name evidence="2" type="ORF">C447_05388</name>
</gene>
<dbReference type="GO" id="GO:0034069">
    <property type="term" value="F:aminoglycoside N-acetyltransferase activity"/>
    <property type="evidence" value="ECO:0007669"/>
    <property type="project" value="TreeGrafter"/>
</dbReference>
<dbReference type="InterPro" id="IPR000182">
    <property type="entry name" value="GNAT_dom"/>
</dbReference>
<dbReference type="Proteomes" id="UP000011566">
    <property type="component" value="Unassembled WGS sequence"/>
</dbReference>
<dbReference type="RefSeq" id="WP_007691638.1">
    <property type="nucleotide sequence ID" value="NZ_AJRK01000086.1"/>
</dbReference>
<accession>M0M5R3</accession>
<dbReference type="Pfam" id="PF17668">
    <property type="entry name" value="Acetyltransf_17"/>
    <property type="match status" value="1"/>
</dbReference>
<dbReference type="PANTHER" id="PTHR37817">
    <property type="entry name" value="N-ACETYLTRANSFERASE EIS"/>
    <property type="match status" value="1"/>
</dbReference>
<evidence type="ECO:0000259" key="1">
    <source>
        <dbReference type="PROSITE" id="PS51186"/>
    </source>
</evidence>
<dbReference type="AlphaFoldDB" id="M0M5R3"/>
<proteinExistence type="predicted"/>
<dbReference type="PROSITE" id="PS51186">
    <property type="entry name" value="GNAT"/>
    <property type="match status" value="1"/>
</dbReference>
<dbReference type="GO" id="GO:0030649">
    <property type="term" value="P:aminoglycoside antibiotic catabolic process"/>
    <property type="evidence" value="ECO:0007669"/>
    <property type="project" value="TreeGrafter"/>
</dbReference>
<dbReference type="InterPro" id="IPR025559">
    <property type="entry name" value="Eis_dom"/>
</dbReference>
<name>M0M5R3_9EURY</name>
<sequence>MPTYRAVPDDRIDAFRGILQYAFRPAEPPEHYDTVEELPGPARLGVRRGIFDGDDLLCTGVHHWFTATVRDTDLPIAGLSGVATPPENRHRGSVARLLRESLVEYRDEGSSLAALWPFDYAFYRRYGWAQAGTTATIECDPEILSFAADAAGGRFRELGPDDFERLNPVLDSAGEGVSLWIRRTEEWWRNRVFEGWEQDPYVYGVEREGELRGYVVYEIENDDGRTMRVRECNALDHEASLDLLRFLSYHDSQVERVRIRSRPDTLLFDLVDDPRALDYELTPGGMVRIVDVEAALAALDYPGMEGRLVLSVADPVADWNEGRFALDVRDGEATCTRVDEPADARVPITTLSQLFVGHCSVERATVAGDLAVESADAKPLLDELFPPREVCLSEGF</sequence>
<reference evidence="2 3" key="1">
    <citation type="journal article" date="2014" name="PLoS Genet.">
        <title>Phylogenetically driven sequencing of extremely halophilic archaea reveals strategies for static and dynamic osmo-response.</title>
        <authorList>
            <person name="Becker E.A."/>
            <person name="Seitzer P.M."/>
            <person name="Tritt A."/>
            <person name="Larsen D."/>
            <person name="Krusor M."/>
            <person name="Yao A.I."/>
            <person name="Wu D."/>
            <person name="Madern D."/>
            <person name="Eisen J.A."/>
            <person name="Darling A.E."/>
            <person name="Facciotti M.T."/>
        </authorList>
    </citation>
    <scope>NUCLEOTIDE SEQUENCE [LARGE SCALE GENOMIC DNA]</scope>
    <source>
        <strain evidence="2 3">100A6</strain>
    </source>
</reference>
<dbReference type="InterPro" id="IPR036527">
    <property type="entry name" value="SCP2_sterol-bd_dom_sf"/>
</dbReference>
<dbReference type="Gene3D" id="3.30.1050.10">
    <property type="entry name" value="SCP2 sterol-binding domain"/>
    <property type="match status" value="1"/>
</dbReference>